<dbReference type="SUPFAM" id="SSF50978">
    <property type="entry name" value="WD40 repeat-like"/>
    <property type="match status" value="2"/>
</dbReference>
<evidence type="ECO:0000256" key="2">
    <source>
        <dbReference type="ARBA" id="ARBA00022737"/>
    </source>
</evidence>
<sequence length="611" mass="67252">METTSFVRHRGPITCAAQVPNSTKIITSGYDSAVAIFDINSAQVNLLGYHAHLVNRVTVNQTGSYAVTASSDYNLYLWDLNKQELALVLKGHDDDVEDFVFISDELGASVSRDWRIIIWDLTQGAIKRIILGHEKDVLSISYLNGKLYTSGDDMTLRIWDVETGEALAKIGPFDTETDTCAIDALHNRVVLGCDDGVIRIFNINDNQLIAEIPGHHSAIKKVAVSPENGDILSAAYDQQILIWDHTTFHQKQKLASHPALWERSFNWSTDGKNIVAGTFDGTVIVWNAHSGECIHELGENSQSPGNPCFNDLASKNDQQLVMVSDDGVVRIGVLDEHNASWQAKQPPELGRVLMNAVAFCPTRQNVITGAHNQHLYLFQQNAENLKQTSCIALNEGPVNSIRTSHLTAHQGEIFVACYSGTLAHLSHDGELLNKIPAHDNAIKALALHPTRAIGVSCCAEGTLMSWDFNGKLLKEYKGHTAIIDDVDIDPSGQFIASTGRDFTLKIHGIDDGILYHTIHLGRRSPKSLCFISPEVVIVTNYWGELLRVSLKDGAIIREIIAQNGISSIIKHGKHYAVSSYDGAIYLIEPQKLKVLNSLRSMTQQVEAPAFA</sequence>
<feature type="repeat" description="WD" evidence="3">
    <location>
        <begin position="212"/>
        <end position="244"/>
    </location>
</feature>
<evidence type="ECO:0008006" key="6">
    <source>
        <dbReference type="Google" id="ProtNLM"/>
    </source>
</evidence>
<evidence type="ECO:0000313" key="4">
    <source>
        <dbReference type="EMBL" id="MBE0368492.1"/>
    </source>
</evidence>
<dbReference type="CDD" id="cd00200">
    <property type="entry name" value="WD40"/>
    <property type="match status" value="1"/>
</dbReference>
<dbReference type="PROSITE" id="PS00678">
    <property type="entry name" value="WD_REPEATS_1"/>
    <property type="match status" value="2"/>
</dbReference>
<evidence type="ECO:0000313" key="5">
    <source>
        <dbReference type="Proteomes" id="UP000615755"/>
    </source>
</evidence>
<protein>
    <recommendedName>
        <fullName evidence="6">WD40 repeat domain-containing protein</fullName>
    </recommendedName>
</protein>
<accession>A0ABR9ECJ8</accession>
<keyword evidence="1 3" id="KW-0853">WD repeat</keyword>
<dbReference type="InterPro" id="IPR019775">
    <property type="entry name" value="WD40_repeat_CS"/>
</dbReference>
<proteinExistence type="predicted"/>
<reference evidence="4 5" key="1">
    <citation type="submission" date="2015-03" db="EMBL/GenBank/DDBJ databases">
        <title>Genome sequence of Pseudoalteromonas aurantia.</title>
        <authorList>
            <person name="Xie B.-B."/>
            <person name="Rong J.-C."/>
            <person name="Qin Q.-L."/>
            <person name="Zhang Y.-Z."/>
        </authorList>
    </citation>
    <scope>NUCLEOTIDE SEQUENCE [LARGE SCALE GENOMIC DNA]</scope>
    <source>
        <strain evidence="4 5">208</strain>
    </source>
</reference>
<feature type="repeat" description="WD" evidence="3">
    <location>
        <begin position="264"/>
        <end position="296"/>
    </location>
</feature>
<dbReference type="PANTHER" id="PTHR19848:SF8">
    <property type="entry name" value="F-BOX AND WD REPEAT DOMAIN CONTAINING 7"/>
    <property type="match status" value="1"/>
</dbReference>
<feature type="repeat" description="WD" evidence="3">
    <location>
        <begin position="130"/>
        <end position="169"/>
    </location>
</feature>
<dbReference type="Pfam" id="PF00400">
    <property type="entry name" value="WD40"/>
    <property type="match status" value="7"/>
</dbReference>
<name>A0ABR9ECJ8_9GAMM</name>
<dbReference type="InterPro" id="IPR036322">
    <property type="entry name" value="WD40_repeat_dom_sf"/>
</dbReference>
<keyword evidence="2" id="KW-0677">Repeat</keyword>
<dbReference type="Proteomes" id="UP000615755">
    <property type="component" value="Unassembled WGS sequence"/>
</dbReference>
<dbReference type="RefSeq" id="WP_192507766.1">
    <property type="nucleotide sequence ID" value="NZ_AQGV01000012.1"/>
</dbReference>
<dbReference type="Gene3D" id="2.130.10.10">
    <property type="entry name" value="YVTN repeat-like/Quinoprotein amine dehydrogenase"/>
    <property type="match status" value="3"/>
</dbReference>
<dbReference type="SMART" id="SM00320">
    <property type="entry name" value="WD40"/>
    <property type="match status" value="10"/>
</dbReference>
<feature type="repeat" description="WD" evidence="3">
    <location>
        <begin position="476"/>
        <end position="506"/>
    </location>
</feature>
<feature type="repeat" description="WD" evidence="3">
    <location>
        <begin position="89"/>
        <end position="129"/>
    </location>
</feature>
<feature type="repeat" description="WD" evidence="3">
    <location>
        <begin position="47"/>
        <end position="88"/>
    </location>
</feature>
<dbReference type="InterPro" id="IPR001680">
    <property type="entry name" value="WD40_rpt"/>
</dbReference>
<evidence type="ECO:0000256" key="3">
    <source>
        <dbReference type="PROSITE-ProRule" id="PRU00221"/>
    </source>
</evidence>
<organism evidence="4 5">
    <name type="scientific">Pseudoalteromonas aurantia 208</name>
    <dbReference type="NCBI Taxonomy" id="1314867"/>
    <lineage>
        <taxon>Bacteria</taxon>
        <taxon>Pseudomonadati</taxon>
        <taxon>Pseudomonadota</taxon>
        <taxon>Gammaproteobacteria</taxon>
        <taxon>Alteromonadales</taxon>
        <taxon>Pseudoalteromonadaceae</taxon>
        <taxon>Pseudoalteromonas</taxon>
    </lineage>
</organism>
<dbReference type="PANTHER" id="PTHR19848">
    <property type="entry name" value="WD40 REPEAT PROTEIN"/>
    <property type="match status" value="1"/>
</dbReference>
<feature type="repeat" description="WD" evidence="3">
    <location>
        <begin position="6"/>
        <end position="47"/>
    </location>
</feature>
<dbReference type="PROSITE" id="PS50294">
    <property type="entry name" value="WD_REPEATS_REGION"/>
    <property type="match status" value="3"/>
</dbReference>
<dbReference type="EMBL" id="AQGV01000012">
    <property type="protein sequence ID" value="MBE0368492.1"/>
    <property type="molecule type" value="Genomic_DNA"/>
</dbReference>
<gene>
    <name evidence="4" type="ORF">PAUR_a2104</name>
</gene>
<dbReference type="PROSITE" id="PS50082">
    <property type="entry name" value="WD_REPEATS_2"/>
    <property type="match status" value="7"/>
</dbReference>
<evidence type="ECO:0000256" key="1">
    <source>
        <dbReference type="ARBA" id="ARBA00022574"/>
    </source>
</evidence>
<keyword evidence="5" id="KW-1185">Reference proteome</keyword>
<dbReference type="InterPro" id="IPR015943">
    <property type="entry name" value="WD40/YVTN_repeat-like_dom_sf"/>
</dbReference>
<comment type="caution">
    <text evidence="4">The sequence shown here is derived from an EMBL/GenBank/DDBJ whole genome shotgun (WGS) entry which is preliminary data.</text>
</comment>